<dbReference type="EMBL" id="CP030057">
    <property type="protein sequence ID" value="QOZ60296.1"/>
    <property type="molecule type" value="Genomic_DNA"/>
</dbReference>
<organism evidence="2 3">
    <name type="scientific">Bradyrhizobium guangdongense</name>
    <dbReference type="NCBI Taxonomy" id="1325090"/>
    <lineage>
        <taxon>Bacteria</taxon>
        <taxon>Pseudomonadati</taxon>
        <taxon>Pseudomonadota</taxon>
        <taxon>Alphaproteobacteria</taxon>
        <taxon>Hyphomicrobiales</taxon>
        <taxon>Nitrobacteraceae</taxon>
        <taxon>Bradyrhizobium</taxon>
    </lineage>
</organism>
<evidence type="ECO:0000256" key="1">
    <source>
        <dbReference type="SAM" id="MobiDB-lite"/>
    </source>
</evidence>
<gene>
    <name evidence="2" type="ORF">XH86_17385</name>
</gene>
<proteinExistence type="predicted"/>
<evidence type="ECO:0000313" key="2">
    <source>
        <dbReference type="EMBL" id="QOZ60296.1"/>
    </source>
</evidence>
<evidence type="ECO:0000313" key="3">
    <source>
        <dbReference type="Proteomes" id="UP000593880"/>
    </source>
</evidence>
<feature type="region of interest" description="Disordered" evidence="1">
    <location>
        <begin position="59"/>
        <end position="81"/>
    </location>
</feature>
<protein>
    <submittedName>
        <fullName evidence="2">Uncharacterized protein</fullName>
    </submittedName>
</protein>
<keyword evidence="3" id="KW-1185">Reference proteome</keyword>
<dbReference type="Proteomes" id="UP000593880">
    <property type="component" value="Chromosome"/>
</dbReference>
<name>A0ABX6UG49_9BRAD</name>
<sequence length="81" mass="8840">MASRGKAMMSEIMVTVNWAPCTPPVIASEAKQSRVLRRETLDCFVATAPRNDGWIGRLLTSPHSQSDIPAGAIPRPRSPPR</sequence>
<reference evidence="2 3" key="1">
    <citation type="submission" date="2018-06" db="EMBL/GenBank/DDBJ databases">
        <title>Comparative genomics of rhizobia nodulating Arachis hypogaea in China.</title>
        <authorList>
            <person name="Li Y."/>
        </authorList>
    </citation>
    <scope>NUCLEOTIDE SEQUENCE [LARGE SCALE GENOMIC DNA]</scope>
    <source>
        <strain evidence="2 3">CCBAU 51658</strain>
    </source>
</reference>
<accession>A0ABX6UG49</accession>